<keyword evidence="3" id="KW-1185">Reference proteome</keyword>
<dbReference type="Proteomes" id="UP000663722">
    <property type="component" value="Chromosome"/>
</dbReference>
<accession>A0A975GM52</accession>
<sequence>MTGEGRTLRRNILRESEKMAEKENTSPVRPCSAGAEKFRRIP</sequence>
<reference evidence="2" key="1">
    <citation type="journal article" date="2021" name="Microb. Physiol.">
        <title>Proteogenomic Insights into the Physiology of Marine, Sulfate-Reducing, Filamentous Desulfonema limicola and Desulfonema magnum.</title>
        <authorList>
            <person name="Schnaars V."/>
            <person name="Wohlbrand L."/>
            <person name="Scheve S."/>
            <person name="Hinrichs C."/>
            <person name="Reinhardt R."/>
            <person name="Rabus R."/>
        </authorList>
    </citation>
    <scope>NUCLEOTIDE SEQUENCE</scope>
    <source>
        <strain evidence="2">4be13</strain>
    </source>
</reference>
<proteinExistence type="predicted"/>
<gene>
    <name evidence="2" type="ORF">dnm_025700</name>
</gene>
<feature type="region of interest" description="Disordered" evidence="1">
    <location>
        <begin position="1"/>
        <end position="42"/>
    </location>
</feature>
<dbReference type="EMBL" id="CP061800">
    <property type="protein sequence ID" value="QTA86546.1"/>
    <property type="molecule type" value="Genomic_DNA"/>
</dbReference>
<evidence type="ECO:0000313" key="3">
    <source>
        <dbReference type="Proteomes" id="UP000663722"/>
    </source>
</evidence>
<evidence type="ECO:0000313" key="2">
    <source>
        <dbReference type="EMBL" id="QTA86546.1"/>
    </source>
</evidence>
<organism evidence="2 3">
    <name type="scientific">Desulfonema magnum</name>
    <dbReference type="NCBI Taxonomy" id="45655"/>
    <lineage>
        <taxon>Bacteria</taxon>
        <taxon>Pseudomonadati</taxon>
        <taxon>Thermodesulfobacteriota</taxon>
        <taxon>Desulfobacteria</taxon>
        <taxon>Desulfobacterales</taxon>
        <taxon>Desulfococcaceae</taxon>
        <taxon>Desulfonema</taxon>
    </lineage>
</organism>
<dbReference type="KEGG" id="dmm:dnm_025700"/>
<feature type="compositionally biased region" description="Basic and acidic residues" evidence="1">
    <location>
        <begin position="12"/>
        <end position="24"/>
    </location>
</feature>
<name>A0A975GM52_9BACT</name>
<dbReference type="AlphaFoldDB" id="A0A975GM52"/>
<protein>
    <submittedName>
        <fullName evidence="2">Uncharacterized protein</fullName>
    </submittedName>
</protein>
<evidence type="ECO:0000256" key="1">
    <source>
        <dbReference type="SAM" id="MobiDB-lite"/>
    </source>
</evidence>